<dbReference type="InterPro" id="IPR052172">
    <property type="entry name" value="UxaA_altronate/galactarate_dh"/>
</dbReference>
<dbReference type="AlphaFoldDB" id="A0A7D5QG16"/>
<reference evidence="2 3" key="1">
    <citation type="submission" date="2020-06" db="EMBL/GenBank/DDBJ databases">
        <title>NJ-3-1, isolated from saline soil.</title>
        <authorList>
            <person name="Cui H.L."/>
            <person name="Shi X."/>
        </authorList>
    </citation>
    <scope>NUCLEOTIDE SEQUENCE [LARGE SCALE GENOMIC DNA]</scope>
    <source>
        <strain evidence="2 3">NJ-3-1</strain>
    </source>
</reference>
<dbReference type="KEGG" id="halu:HUG12_08475"/>
<dbReference type="GO" id="GO:0016787">
    <property type="term" value="F:hydrolase activity"/>
    <property type="evidence" value="ECO:0007669"/>
    <property type="project" value="UniProtKB-KW"/>
</dbReference>
<evidence type="ECO:0000313" key="2">
    <source>
        <dbReference type="EMBL" id="QLG61762.1"/>
    </source>
</evidence>
<dbReference type="Pfam" id="PF20629">
    <property type="entry name" value="GD_AH_C"/>
    <property type="match status" value="1"/>
</dbReference>
<sequence>MAGERSFAEGTRAWGDQPVRDVVEYGETATHESGLAVVDAHSQFAEAATALAAAGAQVIVHVTDEGVPTGHPVAPVVKVTGNGATHEALETDMDVDATATSASELLEYVVRVPCGGQSCAERHGLSDFAITRVGPST</sequence>
<evidence type="ECO:0000313" key="3">
    <source>
        <dbReference type="Proteomes" id="UP000509626"/>
    </source>
</evidence>
<name>A0A7D5QG16_9EURY</name>
<evidence type="ECO:0000259" key="1">
    <source>
        <dbReference type="Pfam" id="PF20629"/>
    </source>
</evidence>
<keyword evidence="2" id="KW-0378">Hydrolase</keyword>
<dbReference type="EMBL" id="CP058579">
    <property type="protein sequence ID" value="QLG61762.1"/>
    <property type="molecule type" value="Genomic_DNA"/>
</dbReference>
<protein>
    <submittedName>
        <fullName evidence="2">UxaA family hydrolase</fullName>
    </submittedName>
</protein>
<feature type="domain" description="D-galactarate/Altronate dehydratase C-terminal" evidence="1">
    <location>
        <begin position="15"/>
        <end position="135"/>
    </location>
</feature>
<dbReference type="InterPro" id="IPR048332">
    <property type="entry name" value="GD_AH_C"/>
</dbReference>
<dbReference type="Proteomes" id="UP000509626">
    <property type="component" value="Chromosome"/>
</dbReference>
<proteinExistence type="predicted"/>
<keyword evidence="3" id="KW-1185">Reference proteome</keyword>
<gene>
    <name evidence="2" type="ORF">HUG12_08475</name>
</gene>
<dbReference type="PANTHER" id="PTHR30536">
    <property type="entry name" value="ALTRONATE/GALACTARATE DEHYDRATASE"/>
    <property type="match status" value="1"/>
</dbReference>
<dbReference type="PANTHER" id="PTHR30536:SF5">
    <property type="entry name" value="ALTRONATE DEHYDRATASE"/>
    <property type="match status" value="1"/>
</dbReference>
<dbReference type="GO" id="GO:0019698">
    <property type="term" value="P:D-galacturonate catabolic process"/>
    <property type="evidence" value="ECO:0007669"/>
    <property type="project" value="TreeGrafter"/>
</dbReference>
<accession>A0A7D5QG16</accession>
<organism evidence="2 3">
    <name type="scientific">Halorarum salinum</name>
    <dbReference type="NCBI Taxonomy" id="2743089"/>
    <lineage>
        <taxon>Archaea</taxon>
        <taxon>Methanobacteriati</taxon>
        <taxon>Methanobacteriota</taxon>
        <taxon>Stenosarchaea group</taxon>
        <taxon>Halobacteria</taxon>
        <taxon>Halobacteriales</taxon>
        <taxon>Haloferacaceae</taxon>
        <taxon>Halorarum</taxon>
    </lineage>
</organism>